<reference evidence="3 4" key="1">
    <citation type="submission" date="2016-10" db="EMBL/GenBank/DDBJ databases">
        <authorList>
            <person name="de Groot N.N."/>
        </authorList>
    </citation>
    <scope>NUCLEOTIDE SEQUENCE [LARGE SCALE GENOMIC DNA]</scope>
    <source>
        <strain evidence="3 4">DSM 43941</strain>
    </source>
</reference>
<dbReference type="OrthoDB" id="3297941at2"/>
<gene>
    <name evidence="3" type="ORF">SAMN04489716_7175</name>
</gene>
<sequence length="111" mass="11584">MKQPGGFPPGCFLPYGSGYALVMRLFSTPAPRWAIVAVALWTIAPILVVFGGWPGLIGAVLVGGYGSHLLRKRQQWMTSRTTAAPTRTAASGRPAVFDPAAGSAVSASALR</sequence>
<name>A0A1H2CX54_9ACTN</name>
<feature type="region of interest" description="Disordered" evidence="1">
    <location>
        <begin position="83"/>
        <end position="111"/>
    </location>
</feature>
<dbReference type="RefSeq" id="WP_092551388.1">
    <property type="nucleotide sequence ID" value="NZ_BOMJ01000007.1"/>
</dbReference>
<feature type="transmembrane region" description="Helical" evidence="2">
    <location>
        <begin position="33"/>
        <end position="66"/>
    </location>
</feature>
<evidence type="ECO:0000256" key="1">
    <source>
        <dbReference type="SAM" id="MobiDB-lite"/>
    </source>
</evidence>
<feature type="compositionally biased region" description="Low complexity" evidence="1">
    <location>
        <begin position="83"/>
        <end position="95"/>
    </location>
</feature>
<dbReference type="EMBL" id="LT629758">
    <property type="protein sequence ID" value="SDT75041.1"/>
    <property type="molecule type" value="Genomic_DNA"/>
</dbReference>
<dbReference type="AlphaFoldDB" id="A0A1H2CX54"/>
<evidence type="ECO:0000313" key="3">
    <source>
        <dbReference type="EMBL" id="SDT75041.1"/>
    </source>
</evidence>
<keyword evidence="2" id="KW-1133">Transmembrane helix</keyword>
<organism evidence="3 4">
    <name type="scientific">Actinoplanes derwentensis</name>
    <dbReference type="NCBI Taxonomy" id="113562"/>
    <lineage>
        <taxon>Bacteria</taxon>
        <taxon>Bacillati</taxon>
        <taxon>Actinomycetota</taxon>
        <taxon>Actinomycetes</taxon>
        <taxon>Micromonosporales</taxon>
        <taxon>Micromonosporaceae</taxon>
        <taxon>Actinoplanes</taxon>
    </lineage>
</organism>
<evidence type="ECO:0000313" key="4">
    <source>
        <dbReference type="Proteomes" id="UP000198688"/>
    </source>
</evidence>
<keyword evidence="2" id="KW-0812">Transmembrane</keyword>
<proteinExistence type="predicted"/>
<dbReference type="STRING" id="113562.SAMN04489716_7175"/>
<accession>A0A1H2CX54</accession>
<dbReference type="Proteomes" id="UP000198688">
    <property type="component" value="Chromosome I"/>
</dbReference>
<evidence type="ECO:0000256" key="2">
    <source>
        <dbReference type="SAM" id="Phobius"/>
    </source>
</evidence>
<keyword evidence="2" id="KW-0472">Membrane</keyword>
<keyword evidence="4" id="KW-1185">Reference proteome</keyword>
<protein>
    <submittedName>
        <fullName evidence="3">Uncharacterized protein</fullName>
    </submittedName>
</protein>